<dbReference type="GO" id="GO:0005198">
    <property type="term" value="F:structural molecule activity"/>
    <property type="evidence" value="ECO:0007669"/>
    <property type="project" value="InterPro"/>
</dbReference>
<reference evidence="1 2" key="1">
    <citation type="journal article" date="2019" name="Genome Biol. Evol.">
        <title>The Rhododendron genome and chromosomal organization provide insight into shared whole-genome duplications across the heath family (Ericaceae).</title>
        <authorList>
            <person name="Soza V.L."/>
            <person name="Lindsley D."/>
            <person name="Waalkes A."/>
            <person name="Ramage E."/>
            <person name="Patwardhan R.P."/>
            <person name="Burton J.N."/>
            <person name="Adey A."/>
            <person name="Kumar A."/>
            <person name="Qiu R."/>
            <person name="Shendure J."/>
            <person name="Hall B."/>
        </authorList>
    </citation>
    <scope>NUCLEOTIDE SEQUENCE [LARGE SCALE GENOMIC DNA]</scope>
    <source>
        <strain evidence="1">RSF 1966-606</strain>
    </source>
</reference>
<dbReference type="Gene3D" id="2.60.120.20">
    <property type="match status" value="1"/>
</dbReference>
<organism evidence="1 2">
    <name type="scientific">Rhododendron williamsianum</name>
    <dbReference type="NCBI Taxonomy" id="262921"/>
    <lineage>
        <taxon>Eukaryota</taxon>
        <taxon>Viridiplantae</taxon>
        <taxon>Streptophyta</taxon>
        <taxon>Embryophyta</taxon>
        <taxon>Tracheophyta</taxon>
        <taxon>Spermatophyta</taxon>
        <taxon>Magnoliopsida</taxon>
        <taxon>eudicotyledons</taxon>
        <taxon>Gunneridae</taxon>
        <taxon>Pentapetalae</taxon>
        <taxon>asterids</taxon>
        <taxon>Ericales</taxon>
        <taxon>Ericaceae</taxon>
        <taxon>Ericoideae</taxon>
        <taxon>Rhodoreae</taxon>
        <taxon>Rhododendron</taxon>
    </lineage>
</organism>
<accession>A0A6A4KKD7</accession>
<dbReference type="OrthoDB" id="1795239at2759"/>
<dbReference type="EMBL" id="QEFC01003431">
    <property type="protein sequence ID" value="KAE9448356.1"/>
    <property type="molecule type" value="Genomic_DNA"/>
</dbReference>
<dbReference type="InterPro" id="IPR000263">
    <property type="entry name" value="GV_A/BR1_coat"/>
</dbReference>
<dbReference type="Proteomes" id="UP000428333">
    <property type="component" value="Linkage Group LG12"/>
</dbReference>
<dbReference type="Pfam" id="PF00844">
    <property type="entry name" value="Gemini_coat"/>
    <property type="match status" value="1"/>
</dbReference>
<keyword evidence="2" id="KW-1185">Reference proteome</keyword>
<protein>
    <submittedName>
        <fullName evidence="1">Uncharacterized protein</fullName>
    </submittedName>
</protein>
<dbReference type="AlphaFoldDB" id="A0A6A4KKD7"/>
<evidence type="ECO:0000313" key="2">
    <source>
        <dbReference type="Proteomes" id="UP000428333"/>
    </source>
</evidence>
<evidence type="ECO:0000313" key="1">
    <source>
        <dbReference type="EMBL" id="KAE9448356.1"/>
    </source>
</evidence>
<name>A0A6A4KKD7_9ERIC</name>
<feature type="non-terminal residue" evidence="1">
    <location>
        <position position="1"/>
    </location>
</feature>
<comment type="caution">
    <text evidence="1">The sequence shown here is derived from an EMBL/GenBank/DDBJ whole genome shotgun (WGS) entry which is preliminary data.</text>
</comment>
<proteinExistence type="predicted"/>
<dbReference type="InterPro" id="IPR029053">
    <property type="entry name" value="Viral_coat"/>
</dbReference>
<gene>
    <name evidence="1" type="ORF">C3L33_19746</name>
</gene>
<sequence length="340" mass="39702">MLGIFRRYCWMILVEDVEEQWICELEFPFELYKTVEMRFPIFVKLLGYSDEFLVYWGLELFDLPLLKMEYSRKRRTGATPVTPLQVAKRFQYARNKYRPRRLTYGNKWVIPVVRGRIGRHPPLLDKGICDDDSQVKDVTYVRPWSDYLLMPELGQASNQRHAHVFKTWSLYMRGGLHIAANEGDVGDTVLSDVLFILDRNPTGSSVPSYSSIFMARNFDSDVNCSLNDFVRTDVLSRFKILRRIRVELHTFEVFMKFKGRKSLYTTMRDDAGVTSGMYSNCKKNAILMYVVSHGQEQIKVEGEINVVVEPDLELAYLIEWRGQCCFELGDFEPEGILQFP</sequence>